<accession>A0A6M4H5Q2</accession>
<dbReference type="RefSeq" id="WP_171161250.1">
    <property type="nucleotide sequence ID" value="NZ_CP053073.1"/>
</dbReference>
<evidence type="ECO:0000313" key="1">
    <source>
        <dbReference type="EMBL" id="QJR14505.1"/>
    </source>
</evidence>
<proteinExistence type="predicted"/>
<dbReference type="AlphaFoldDB" id="A0A6M4H5Q2"/>
<dbReference type="InParanoid" id="A0A6M4H5Q2"/>
<organism evidence="1 2">
    <name type="scientific">Usitatibacter palustris</name>
    <dbReference type="NCBI Taxonomy" id="2732487"/>
    <lineage>
        <taxon>Bacteria</taxon>
        <taxon>Pseudomonadati</taxon>
        <taxon>Pseudomonadota</taxon>
        <taxon>Betaproteobacteria</taxon>
        <taxon>Nitrosomonadales</taxon>
        <taxon>Usitatibacteraceae</taxon>
        <taxon>Usitatibacter</taxon>
    </lineage>
</organism>
<protein>
    <submittedName>
        <fullName evidence="1">Uncharacterized protein</fullName>
    </submittedName>
</protein>
<gene>
    <name evidence="1" type="ORF">DSM104440_01306</name>
</gene>
<dbReference type="Proteomes" id="UP000503096">
    <property type="component" value="Chromosome"/>
</dbReference>
<dbReference type="EMBL" id="CP053073">
    <property type="protein sequence ID" value="QJR14505.1"/>
    <property type="molecule type" value="Genomic_DNA"/>
</dbReference>
<reference evidence="1 2" key="1">
    <citation type="submission" date="2020-04" db="EMBL/GenBank/DDBJ databases">
        <title>Usitatibacter rugosus gen. nov., sp. nov. and Usitatibacter palustris sp. nov., novel members of Usitatibacteraceae fam. nov. within the order Nitrosomonadales isolated from soil.</title>
        <authorList>
            <person name="Huber K.J."/>
            <person name="Neumann-Schaal M."/>
            <person name="Geppert A."/>
            <person name="Luckner M."/>
            <person name="Wanner G."/>
            <person name="Overmann J."/>
        </authorList>
    </citation>
    <scope>NUCLEOTIDE SEQUENCE [LARGE SCALE GENOMIC DNA]</scope>
    <source>
        <strain evidence="1 2">Swamp67</strain>
    </source>
</reference>
<name>A0A6M4H5Q2_9PROT</name>
<sequence length="49" mass="5458">MDQARTTRILDRTTIETGAIREAREDELRTLDDFELLLAGGGDAGPNWP</sequence>
<evidence type="ECO:0000313" key="2">
    <source>
        <dbReference type="Proteomes" id="UP000503096"/>
    </source>
</evidence>
<keyword evidence="2" id="KW-1185">Reference proteome</keyword>
<dbReference type="KEGG" id="upl:DSM104440_01306"/>